<protein>
    <submittedName>
        <fullName evidence="2">Uncharacterized protein</fullName>
    </submittedName>
</protein>
<dbReference type="EMBL" id="JARMAB010000025">
    <property type="protein sequence ID" value="MED1204664.1"/>
    <property type="molecule type" value="Genomic_DNA"/>
</dbReference>
<dbReference type="RefSeq" id="WP_157090706.1">
    <property type="nucleotide sequence ID" value="NZ_JARMAB010000025.1"/>
</dbReference>
<keyword evidence="1" id="KW-0472">Membrane</keyword>
<evidence type="ECO:0000313" key="3">
    <source>
        <dbReference type="Proteomes" id="UP001341444"/>
    </source>
</evidence>
<evidence type="ECO:0000256" key="1">
    <source>
        <dbReference type="SAM" id="Phobius"/>
    </source>
</evidence>
<comment type="caution">
    <text evidence="2">The sequence shown here is derived from an EMBL/GenBank/DDBJ whole genome shotgun (WGS) entry which is preliminary data.</text>
</comment>
<keyword evidence="1" id="KW-1133">Transmembrane helix</keyword>
<name>A0ABU6MJ20_9BACI</name>
<proteinExistence type="predicted"/>
<feature type="transmembrane region" description="Helical" evidence="1">
    <location>
        <begin position="30"/>
        <end position="51"/>
    </location>
</feature>
<dbReference type="Proteomes" id="UP001341444">
    <property type="component" value="Unassembled WGS sequence"/>
</dbReference>
<sequence length="61" mass="6938">MLSALVVLFFRGIAVHKALLGTMLMVERNLLFFGAIYLVISFMLVLASFVMDNMLRRENLS</sequence>
<reference evidence="2 3" key="1">
    <citation type="submission" date="2023-03" db="EMBL/GenBank/DDBJ databases">
        <title>Bacillus Genome Sequencing.</title>
        <authorList>
            <person name="Dunlap C."/>
        </authorList>
    </citation>
    <scope>NUCLEOTIDE SEQUENCE [LARGE SCALE GENOMIC DNA]</scope>
    <source>
        <strain evidence="2 3">B-23453</strain>
    </source>
</reference>
<organism evidence="2 3">
    <name type="scientific">Heyndrickxia acidicola</name>
    <dbReference type="NCBI Taxonomy" id="209389"/>
    <lineage>
        <taxon>Bacteria</taxon>
        <taxon>Bacillati</taxon>
        <taxon>Bacillota</taxon>
        <taxon>Bacilli</taxon>
        <taxon>Bacillales</taxon>
        <taxon>Bacillaceae</taxon>
        <taxon>Heyndrickxia</taxon>
    </lineage>
</organism>
<keyword evidence="3" id="KW-1185">Reference proteome</keyword>
<evidence type="ECO:0000313" key="2">
    <source>
        <dbReference type="EMBL" id="MED1204664.1"/>
    </source>
</evidence>
<accession>A0ABU6MJ20</accession>
<keyword evidence="1" id="KW-0812">Transmembrane</keyword>
<gene>
    <name evidence="2" type="ORF">P4T90_16580</name>
</gene>